<dbReference type="InterPro" id="IPR006597">
    <property type="entry name" value="Sel1-like"/>
</dbReference>
<dbReference type="InterPro" id="IPR011990">
    <property type="entry name" value="TPR-like_helical_dom_sf"/>
</dbReference>
<dbReference type="RefSeq" id="WP_347308204.1">
    <property type="nucleotide sequence ID" value="NZ_JBAJEX010000005.1"/>
</dbReference>
<evidence type="ECO:0000313" key="1">
    <source>
        <dbReference type="EMBL" id="MEO1767095.1"/>
    </source>
</evidence>
<dbReference type="EMBL" id="JBAJEX010000005">
    <property type="protein sequence ID" value="MEO1767095.1"/>
    <property type="molecule type" value="Genomic_DNA"/>
</dbReference>
<keyword evidence="2" id="KW-1185">Reference proteome</keyword>
<comment type="caution">
    <text evidence="1">The sequence shown here is derived from an EMBL/GenBank/DDBJ whole genome shotgun (WGS) entry which is preliminary data.</text>
</comment>
<accession>A0ABV0EEK9</accession>
<proteinExistence type="predicted"/>
<name>A0ABV0EEK9_9BURK</name>
<dbReference type="Gene3D" id="1.25.40.10">
    <property type="entry name" value="Tetratricopeptide repeat domain"/>
    <property type="match status" value="1"/>
</dbReference>
<dbReference type="SUPFAM" id="SSF81901">
    <property type="entry name" value="HCP-like"/>
    <property type="match status" value="1"/>
</dbReference>
<evidence type="ECO:0000313" key="2">
    <source>
        <dbReference type="Proteomes" id="UP001482231"/>
    </source>
</evidence>
<reference evidence="1 2" key="1">
    <citation type="submission" date="2024-02" db="EMBL/GenBank/DDBJ databases">
        <title>New thermophilic sulfur-oxidizing bacteria from a hot springs of the Uzon caldera (Kamchatka, Russia).</title>
        <authorList>
            <person name="Dukat A.M."/>
            <person name="Elcheninov A.G."/>
            <person name="Frolov E.N."/>
        </authorList>
    </citation>
    <scope>NUCLEOTIDE SEQUENCE [LARGE SCALE GENOMIC DNA]</scope>
    <source>
        <strain evidence="1 2">AK1</strain>
    </source>
</reference>
<protein>
    <recommendedName>
        <fullName evidence="3">Sel1 repeat family protein</fullName>
    </recommendedName>
</protein>
<gene>
    <name evidence="1" type="ORF">V6E02_07710</name>
</gene>
<dbReference type="Proteomes" id="UP001482231">
    <property type="component" value="Unassembled WGS sequence"/>
</dbReference>
<evidence type="ECO:0008006" key="3">
    <source>
        <dbReference type="Google" id="ProtNLM"/>
    </source>
</evidence>
<dbReference type="SMART" id="SM00671">
    <property type="entry name" value="SEL1"/>
    <property type="match status" value="1"/>
</dbReference>
<organism evidence="1 2">
    <name type="scientific">Thiobacter aerophilum</name>
    <dbReference type="NCBI Taxonomy" id="3121275"/>
    <lineage>
        <taxon>Bacteria</taxon>
        <taxon>Pseudomonadati</taxon>
        <taxon>Pseudomonadota</taxon>
        <taxon>Betaproteobacteria</taxon>
        <taxon>Burkholderiales</taxon>
        <taxon>Thiobacteraceae</taxon>
        <taxon>Thiobacter</taxon>
    </lineage>
</organism>
<sequence>MSRGTELLRHLILLRHDPDLAVALREEAMKGDRDAQFGLGLIYAEGRGVEQDAVESYAWLSVAVLGGDADADLLRDVVCQEMSGEEVQAALARAADYINRIEVAHTRH</sequence>